<name>A0AAN6PBL4_9PEZI</name>
<evidence type="ECO:0000313" key="10">
    <source>
        <dbReference type="EMBL" id="KAK4034445.1"/>
    </source>
</evidence>
<evidence type="ECO:0000256" key="6">
    <source>
        <dbReference type="ARBA" id="ARBA00022807"/>
    </source>
</evidence>
<evidence type="ECO:0000256" key="2">
    <source>
        <dbReference type="ARBA" id="ARBA00009326"/>
    </source>
</evidence>
<keyword evidence="5 7" id="KW-0378">Hydrolase</keyword>
<dbReference type="Proteomes" id="UP001303115">
    <property type="component" value="Unassembled WGS sequence"/>
</dbReference>
<evidence type="ECO:0000256" key="8">
    <source>
        <dbReference type="RuleBase" id="RU361215"/>
    </source>
</evidence>
<dbReference type="Pfam" id="PF01088">
    <property type="entry name" value="Peptidase_C12"/>
    <property type="match status" value="2"/>
</dbReference>
<organism evidence="10 11">
    <name type="scientific">Parachaetomium inaequale</name>
    <dbReference type="NCBI Taxonomy" id="2588326"/>
    <lineage>
        <taxon>Eukaryota</taxon>
        <taxon>Fungi</taxon>
        <taxon>Dikarya</taxon>
        <taxon>Ascomycota</taxon>
        <taxon>Pezizomycotina</taxon>
        <taxon>Sordariomycetes</taxon>
        <taxon>Sordariomycetidae</taxon>
        <taxon>Sordariales</taxon>
        <taxon>Chaetomiaceae</taxon>
        <taxon>Parachaetomium</taxon>
    </lineage>
</organism>
<dbReference type="PRINTS" id="PR00707">
    <property type="entry name" value="UBCTHYDRLASE"/>
</dbReference>
<dbReference type="GO" id="GO:0016579">
    <property type="term" value="P:protein deubiquitination"/>
    <property type="evidence" value="ECO:0007669"/>
    <property type="project" value="TreeGrafter"/>
</dbReference>
<keyword evidence="6 7" id="KW-0788">Thiol protease</keyword>
<keyword evidence="11" id="KW-1185">Reference proteome</keyword>
<sequence>MLKEYKKHFLPLESNPDVFNELIRLLGAKDDIAFEDVLTLDEPELLPHPALAVVLVLQTTPADDQKKVAMEATRPDYDGEDGEPVLWFQQRIHNACGLYAILHALCNVEPHRFLGTILEVDLPIERAYAAVAAKGDSAVPNSAEDEVYFHYICFVRSDDDGCLYELDGDRKGPVSLGKVDVGEHGDILTADTVSLIRNYIDQGEGNIGYNLMALVNRSAAQ</sequence>
<reference evidence="11" key="1">
    <citation type="journal article" date="2023" name="Mol. Phylogenet. Evol.">
        <title>Genome-scale phylogeny and comparative genomics of the fungal order Sordariales.</title>
        <authorList>
            <person name="Hensen N."/>
            <person name="Bonometti L."/>
            <person name="Westerberg I."/>
            <person name="Brannstrom I.O."/>
            <person name="Guillou S."/>
            <person name="Cros-Aarteil S."/>
            <person name="Calhoun S."/>
            <person name="Haridas S."/>
            <person name="Kuo A."/>
            <person name="Mondo S."/>
            <person name="Pangilinan J."/>
            <person name="Riley R."/>
            <person name="LaButti K."/>
            <person name="Andreopoulos B."/>
            <person name="Lipzen A."/>
            <person name="Chen C."/>
            <person name="Yan M."/>
            <person name="Daum C."/>
            <person name="Ng V."/>
            <person name="Clum A."/>
            <person name="Steindorff A."/>
            <person name="Ohm R.A."/>
            <person name="Martin F."/>
            <person name="Silar P."/>
            <person name="Natvig D.O."/>
            <person name="Lalanne C."/>
            <person name="Gautier V."/>
            <person name="Ament-Velasquez S.L."/>
            <person name="Kruys A."/>
            <person name="Hutchinson M.I."/>
            <person name="Powell A.J."/>
            <person name="Barry K."/>
            <person name="Miller A.N."/>
            <person name="Grigoriev I.V."/>
            <person name="Debuchy R."/>
            <person name="Gladieux P."/>
            <person name="Hiltunen Thoren M."/>
            <person name="Johannesson H."/>
        </authorList>
    </citation>
    <scope>NUCLEOTIDE SEQUENCE [LARGE SCALE GENOMIC DNA]</scope>
    <source>
        <strain evidence="11">CBS 284.82</strain>
    </source>
</reference>
<dbReference type="InterPro" id="IPR036959">
    <property type="entry name" value="Peptidase_C12_UCH_sf"/>
</dbReference>
<evidence type="ECO:0000256" key="1">
    <source>
        <dbReference type="ARBA" id="ARBA00000707"/>
    </source>
</evidence>
<evidence type="ECO:0000259" key="9">
    <source>
        <dbReference type="PROSITE" id="PS52048"/>
    </source>
</evidence>
<dbReference type="EC" id="3.4.19.12" evidence="8"/>
<evidence type="ECO:0000256" key="7">
    <source>
        <dbReference type="PROSITE-ProRule" id="PRU01393"/>
    </source>
</evidence>
<dbReference type="PROSITE" id="PS52048">
    <property type="entry name" value="UCH_DOMAIN"/>
    <property type="match status" value="1"/>
</dbReference>
<comment type="caution">
    <text evidence="10">The sequence shown here is derived from an EMBL/GenBank/DDBJ whole genome shotgun (WGS) entry which is preliminary data.</text>
</comment>
<keyword evidence="3 7" id="KW-0645">Protease</keyword>
<evidence type="ECO:0000256" key="3">
    <source>
        <dbReference type="ARBA" id="ARBA00022670"/>
    </source>
</evidence>
<feature type="site" description="Important for enzyme activity" evidence="7">
    <location>
        <position position="167"/>
    </location>
</feature>
<evidence type="ECO:0000256" key="5">
    <source>
        <dbReference type="ARBA" id="ARBA00022801"/>
    </source>
</evidence>
<dbReference type="GO" id="GO:0006511">
    <property type="term" value="P:ubiquitin-dependent protein catabolic process"/>
    <property type="evidence" value="ECO:0007669"/>
    <property type="project" value="UniProtKB-UniRule"/>
</dbReference>
<protein>
    <recommendedName>
        <fullName evidence="8">Ubiquitin carboxyl-terminal hydrolase</fullName>
        <ecNumber evidence="8">3.4.19.12</ecNumber>
    </recommendedName>
</protein>
<dbReference type="GO" id="GO:0004843">
    <property type="term" value="F:cysteine-type deubiquitinase activity"/>
    <property type="evidence" value="ECO:0007669"/>
    <property type="project" value="UniProtKB-UniRule"/>
</dbReference>
<dbReference type="PANTHER" id="PTHR10589:SF17">
    <property type="entry name" value="UBIQUITIN CARBOXYL-TERMINAL HYDROLASE"/>
    <property type="match status" value="1"/>
</dbReference>
<dbReference type="InterPro" id="IPR001578">
    <property type="entry name" value="Peptidase_C12_UCH"/>
</dbReference>
<dbReference type="EMBL" id="MU854479">
    <property type="protein sequence ID" value="KAK4034445.1"/>
    <property type="molecule type" value="Genomic_DNA"/>
</dbReference>
<feature type="active site" description="Nucleophile" evidence="7">
    <location>
        <position position="96"/>
    </location>
</feature>
<evidence type="ECO:0000313" key="11">
    <source>
        <dbReference type="Proteomes" id="UP001303115"/>
    </source>
</evidence>
<dbReference type="InterPro" id="IPR038765">
    <property type="entry name" value="Papain-like_cys_pep_sf"/>
</dbReference>
<feature type="site" description="Transition state stabilizer" evidence="7">
    <location>
        <position position="90"/>
    </location>
</feature>
<proteinExistence type="inferred from homology"/>
<feature type="active site" description="Proton donor" evidence="7">
    <location>
        <position position="150"/>
    </location>
</feature>
<evidence type="ECO:0000256" key="4">
    <source>
        <dbReference type="ARBA" id="ARBA00022786"/>
    </source>
</evidence>
<accession>A0AAN6PBL4</accession>
<comment type="similarity">
    <text evidence="2 7 8">Belongs to the peptidase C12 family.</text>
</comment>
<feature type="domain" description="UCH catalytic" evidence="9">
    <location>
        <begin position="8"/>
        <end position="216"/>
    </location>
</feature>
<gene>
    <name evidence="10" type="ORF">C8A01DRAFT_18740</name>
</gene>
<dbReference type="Gene3D" id="3.40.532.10">
    <property type="entry name" value="Peptidase C12, ubiquitin carboxyl-terminal hydrolase"/>
    <property type="match status" value="2"/>
</dbReference>
<dbReference type="AlphaFoldDB" id="A0AAN6PBL4"/>
<comment type="catalytic activity">
    <reaction evidence="1 7 8">
        <text>Thiol-dependent hydrolysis of ester, thioester, amide, peptide and isopeptide bonds formed by the C-terminal Gly of ubiquitin (a 76-residue protein attached to proteins as an intracellular targeting signal).</text>
        <dbReference type="EC" id="3.4.19.12"/>
    </reaction>
</comment>
<keyword evidence="4 7" id="KW-0833">Ubl conjugation pathway</keyword>
<dbReference type="PANTHER" id="PTHR10589">
    <property type="entry name" value="UBIQUITIN CARBOXYL-TERMINAL HYDROLASE"/>
    <property type="match status" value="1"/>
</dbReference>
<dbReference type="GO" id="GO:0005737">
    <property type="term" value="C:cytoplasm"/>
    <property type="evidence" value="ECO:0007669"/>
    <property type="project" value="TreeGrafter"/>
</dbReference>
<dbReference type="SUPFAM" id="SSF54001">
    <property type="entry name" value="Cysteine proteinases"/>
    <property type="match status" value="1"/>
</dbReference>